<keyword evidence="2" id="KW-1185">Reference proteome</keyword>
<dbReference type="PANTHER" id="PTHR21530">
    <property type="entry name" value="PHEROMONE SHUTDOWN PROTEIN"/>
    <property type="match status" value="1"/>
</dbReference>
<gene>
    <name evidence="1" type="ORF">PanWU01x14_238990</name>
</gene>
<dbReference type="STRING" id="3476.A0A2P5BHH9"/>
<reference evidence="2" key="1">
    <citation type="submission" date="2016-06" db="EMBL/GenBank/DDBJ databases">
        <title>Parallel loss of symbiosis genes in relatives of nitrogen-fixing non-legume Parasponia.</title>
        <authorList>
            <person name="Van Velzen R."/>
            <person name="Holmer R."/>
            <person name="Bu F."/>
            <person name="Rutten L."/>
            <person name="Van Zeijl A."/>
            <person name="Liu W."/>
            <person name="Santuari L."/>
            <person name="Cao Q."/>
            <person name="Sharma T."/>
            <person name="Shen D."/>
            <person name="Roswanjaya Y."/>
            <person name="Wardhani T."/>
            <person name="Kalhor M.S."/>
            <person name="Jansen J."/>
            <person name="Van den Hoogen J."/>
            <person name="Gungor B."/>
            <person name="Hartog M."/>
            <person name="Hontelez J."/>
            <person name="Verver J."/>
            <person name="Yang W.-C."/>
            <person name="Schijlen E."/>
            <person name="Repin R."/>
            <person name="Schilthuizen M."/>
            <person name="Schranz E."/>
            <person name="Heidstra R."/>
            <person name="Miyata K."/>
            <person name="Fedorova E."/>
            <person name="Kohlen W."/>
            <person name="Bisseling T."/>
            <person name="Smit S."/>
            <person name="Geurts R."/>
        </authorList>
    </citation>
    <scope>NUCLEOTIDE SEQUENCE [LARGE SCALE GENOMIC DNA]</scope>
    <source>
        <strain evidence="2">cv. WU1-14</strain>
    </source>
</reference>
<dbReference type="Proteomes" id="UP000237105">
    <property type="component" value="Unassembled WGS sequence"/>
</dbReference>
<proteinExistence type="predicted"/>
<dbReference type="InterPro" id="IPR046345">
    <property type="entry name" value="TraB_PrgY-like"/>
</dbReference>
<protein>
    <submittedName>
        <fullName evidence="1">Uncharacterized protein</fullName>
    </submittedName>
</protein>
<dbReference type="EMBL" id="JXTB01000280">
    <property type="protein sequence ID" value="PON48249.1"/>
    <property type="molecule type" value="Genomic_DNA"/>
</dbReference>
<sequence length="90" mass="10579">MYDADLLARAKLMKKIPVVEETEMHERDLFMTLSLLRHTRKHSLVVAVVEKAHLQGIKKYWKHPVEEKEVKRLLEISSEKAYVCDTCKDT</sequence>
<dbReference type="OrthoDB" id="48306at2759"/>
<dbReference type="GO" id="GO:0005741">
    <property type="term" value="C:mitochondrial outer membrane"/>
    <property type="evidence" value="ECO:0007669"/>
    <property type="project" value="TreeGrafter"/>
</dbReference>
<evidence type="ECO:0000313" key="1">
    <source>
        <dbReference type="EMBL" id="PON48249.1"/>
    </source>
</evidence>
<comment type="caution">
    <text evidence="1">The sequence shown here is derived from an EMBL/GenBank/DDBJ whole genome shotgun (WGS) entry which is preliminary data.</text>
</comment>
<evidence type="ECO:0000313" key="2">
    <source>
        <dbReference type="Proteomes" id="UP000237105"/>
    </source>
</evidence>
<dbReference type="PANTHER" id="PTHR21530:SF7">
    <property type="entry name" value="TRAB DOMAIN-CONTAINING PROTEIN"/>
    <property type="match status" value="1"/>
</dbReference>
<accession>A0A2P5BHH9</accession>
<organism evidence="1 2">
    <name type="scientific">Parasponia andersonii</name>
    <name type="common">Sponia andersonii</name>
    <dbReference type="NCBI Taxonomy" id="3476"/>
    <lineage>
        <taxon>Eukaryota</taxon>
        <taxon>Viridiplantae</taxon>
        <taxon>Streptophyta</taxon>
        <taxon>Embryophyta</taxon>
        <taxon>Tracheophyta</taxon>
        <taxon>Spermatophyta</taxon>
        <taxon>Magnoliopsida</taxon>
        <taxon>eudicotyledons</taxon>
        <taxon>Gunneridae</taxon>
        <taxon>Pentapetalae</taxon>
        <taxon>rosids</taxon>
        <taxon>fabids</taxon>
        <taxon>Rosales</taxon>
        <taxon>Cannabaceae</taxon>
        <taxon>Parasponia</taxon>
    </lineage>
</organism>
<dbReference type="AlphaFoldDB" id="A0A2P5BHH9"/>
<name>A0A2P5BHH9_PARAD</name>